<dbReference type="CDD" id="cd07765">
    <property type="entry name" value="KRAB_A-box"/>
    <property type="match status" value="1"/>
</dbReference>
<reference evidence="16 17" key="1">
    <citation type="submission" date="2020-12" db="EMBL/GenBank/DDBJ databases">
        <title>De novo assembly of Tibetan sheep genome.</title>
        <authorList>
            <person name="Li X."/>
        </authorList>
    </citation>
    <scope>NUCLEOTIDE SEQUENCE [LARGE SCALE GENOMIC DNA]</scope>
    <source>
        <tissue evidence="16">Heart</tissue>
    </source>
</reference>
<dbReference type="SMART" id="SM00355">
    <property type="entry name" value="ZnF_C2H2"/>
    <property type="match status" value="10"/>
</dbReference>
<evidence type="ECO:0000313" key="16">
    <source>
        <dbReference type="EMBL" id="KAG5201247.1"/>
    </source>
</evidence>
<evidence type="ECO:0000256" key="4">
    <source>
        <dbReference type="ARBA" id="ARBA00022723"/>
    </source>
</evidence>
<dbReference type="SMART" id="SM00349">
    <property type="entry name" value="KRAB"/>
    <property type="match status" value="1"/>
</dbReference>
<keyword evidence="6 12" id="KW-0863">Zinc-finger</keyword>
<dbReference type="Pfam" id="PF01352">
    <property type="entry name" value="KRAB"/>
    <property type="match status" value="1"/>
</dbReference>
<dbReference type="InterPro" id="IPR013087">
    <property type="entry name" value="Znf_C2H2_type"/>
</dbReference>
<gene>
    <name evidence="16" type="ORF">JEQ12_005781</name>
</gene>
<keyword evidence="11" id="KW-0539">Nucleus</keyword>
<comment type="caution">
    <text evidence="16">The sequence shown here is derived from an EMBL/GenBank/DDBJ whole genome shotgun (WGS) entry which is preliminary data.</text>
</comment>
<dbReference type="FunFam" id="3.30.160.60:FF:000098">
    <property type="entry name" value="Zinc finger protein 614"/>
    <property type="match status" value="3"/>
</dbReference>
<evidence type="ECO:0000313" key="17">
    <source>
        <dbReference type="Proteomes" id="UP000664991"/>
    </source>
</evidence>
<dbReference type="GO" id="GO:0005634">
    <property type="term" value="C:nucleus"/>
    <property type="evidence" value="ECO:0007669"/>
    <property type="project" value="UniProtKB-SubCell"/>
</dbReference>
<feature type="domain" description="C2H2-type" evidence="14">
    <location>
        <begin position="622"/>
        <end position="649"/>
    </location>
</feature>
<dbReference type="GO" id="GO:0000978">
    <property type="term" value="F:RNA polymerase II cis-regulatory region sequence-specific DNA binding"/>
    <property type="evidence" value="ECO:0007669"/>
    <property type="project" value="TreeGrafter"/>
</dbReference>
<dbReference type="AlphaFoldDB" id="A0A836A6W9"/>
<feature type="domain" description="KRAB" evidence="15">
    <location>
        <begin position="212"/>
        <end position="283"/>
    </location>
</feature>
<dbReference type="EMBL" id="JAEMGP010000014">
    <property type="protein sequence ID" value="KAG5201247.1"/>
    <property type="molecule type" value="Genomic_DNA"/>
</dbReference>
<sequence length="654" mass="73285">MAVIRTKIGIGCWQRAEVKEKSSERNASVEVPQIITSKTDPSIQKAYPWEMGNLDVEGGLRLAEDLGVNPVQTLCRAGMKFQQHSGEKLFRRDMGDNIKPETTLPSHLASFENVSSQIQRASGDSQLGQAKDQDGPLEGFPHGSVFVVEASKEEEHKDHDGWAKPVFQKSSLYPNLIDLETDLYPPPYVHPPLPPQVAVAAEWLPDHEEGQVTFEDVAVYFSWEEWGLLDEAQRLLYHGVMLETFSLMASLGLTSSRNHDMTQLEQRGEPCVPTGGVSTTATAAGCWCGAEADEAPSEQSGCVEVDRANLHQHQSLNSGEKPSTREEHEENGKVFPGSSGLPKPQAAPSGGEPCRSTKSGEGVPPGKRHYRCSECGKAFGQKYLLVQHQRLHTGEKPYECSECGKLFSHKSNLFIHQIVHTGERPYGCSECGKSFSRNADLIQHRRVHTGEKPFKCSECGKAFRHNSTLVQHHRIHTGVRPYECSECGKFFSFNSSLMKHQRVHTGERPYKCSECGKFYSHKSSLINHWRVHTGERPYECSECGKFFSQSSSLVQHRKVHTGEKPFKCNECGRFFSENSSLVKHQRVHTGARPYGCRECGKFFRHSSSLVKHRRIHTGEMPYECSSCGKSFSQRFNLVQHQKVHSGEKSCKVQM</sequence>
<evidence type="ECO:0000256" key="13">
    <source>
        <dbReference type="SAM" id="MobiDB-lite"/>
    </source>
</evidence>
<dbReference type="InterPro" id="IPR001909">
    <property type="entry name" value="KRAB"/>
</dbReference>
<dbReference type="FunFam" id="3.30.160.60:FF:002090">
    <property type="entry name" value="Zinc finger protein 473"/>
    <property type="match status" value="1"/>
</dbReference>
<evidence type="ECO:0000256" key="8">
    <source>
        <dbReference type="ARBA" id="ARBA00023015"/>
    </source>
</evidence>
<dbReference type="PROSITE" id="PS50805">
    <property type="entry name" value="KRAB"/>
    <property type="match status" value="1"/>
</dbReference>
<evidence type="ECO:0000256" key="3">
    <source>
        <dbReference type="ARBA" id="ARBA00006991"/>
    </source>
</evidence>
<keyword evidence="4" id="KW-0479">Metal-binding</keyword>
<dbReference type="Gene3D" id="3.30.160.60">
    <property type="entry name" value="Classic Zinc Finger"/>
    <property type="match status" value="10"/>
</dbReference>
<evidence type="ECO:0000256" key="5">
    <source>
        <dbReference type="ARBA" id="ARBA00022737"/>
    </source>
</evidence>
<feature type="region of interest" description="Disordered" evidence="13">
    <location>
        <begin position="311"/>
        <end position="366"/>
    </location>
</feature>
<keyword evidence="9" id="KW-0238">DNA-binding</keyword>
<dbReference type="InterPro" id="IPR036051">
    <property type="entry name" value="KRAB_dom_sf"/>
</dbReference>
<dbReference type="GO" id="GO:0001228">
    <property type="term" value="F:DNA-binding transcription activator activity, RNA polymerase II-specific"/>
    <property type="evidence" value="ECO:0007669"/>
    <property type="project" value="TreeGrafter"/>
</dbReference>
<feature type="compositionally biased region" description="Basic and acidic residues" evidence="13">
    <location>
        <begin position="322"/>
        <end position="332"/>
    </location>
</feature>
<dbReference type="Gene3D" id="6.10.140.140">
    <property type="match status" value="1"/>
</dbReference>
<dbReference type="PROSITE" id="PS50157">
    <property type="entry name" value="ZINC_FINGER_C2H2_2"/>
    <property type="match status" value="10"/>
</dbReference>
<feature type="domain" description="C2H2-type" evidence="14">
    <location>
        <begin position="566"/>
        <end position="593"/>
    </location>
</feature>
<evidence type="ECO:0000256" key="9">
    <source>
        <dbReference type="ARBA" id="ARBA00023125"/>
    </source>
</evidence>
<dbReference type="Pfam" id="PF00096">
    <property type="entry name" value="zf-C2H2"/>
    <property type="match status" value="10"/>
</dbReference>
<evidence type="ECO:0000256" key="10">
    <source>
        <dbReference type="ARBA" id="ARBA00023163"/>
    </source>
</evidence>
<evidence type="ECO:0000256" key="11">
    <source>
        <dbReference type="ARBA" id="ARBA00023242"/>
    </source>
</evidence>
<feature type="domain" description="C2H2-type" evidence="14">
    <location>
        <begin position="426"/>
        <end position="453"/>
    </location>
</feature>
<evidence type="ECO:0000259" key="14">
    <source>
        <dbReference type="PROSITE" id="PS50157"/>
    </source>
</evidence>
<feature type="domain" description="C2H2-type" evidence="14">
    <location>
        <begin position="594"/>
        <end position="621"/>
    </location>
</feature>
<dbReference type="FunFam" id="3.30.160.60:FF:000281">
    <property type="entry name" value="Zinc finger protein 558 isoform X1"/>
    <property type="match status" value="2"/>
</dbReference>
<comment type="similarity">
    <text evidence="3">Belongs to the krueppel C2H2-type zinc-finger protein family.</text>
</comment>
<dbReference type="FunFam" id="3.30.160.60:FF:002343">
    <property type="entry name" value="Zinc finger protein 33A"/>
    <property type="match status" value="1"/>
</dbReference>
<dbReference type="FunFam" id="3.30.160.60:FF:000295">
    <property type="entry name" value="zinc finger protein 19"/>
    <property type="match status" value="1"/>
</dbReference>
<evidence type="ECO:0000256" key="1">
    <source>
        <dbReference type="ARBA" id="ARBA00003767"/>
    </source>
</evidence>
<evidence type="ECO:0000256" key="12">
    <source>
        <dbReference type="PROSITE-ProRule" id="PRU00042"/>
    </source>
</evidence>
<keyword evidence="10" id="KW-0804">Transcription</keyword>
<dbReference type="FunFam" id="3.30.160.60:FF:001478">
    <property type="entry name" value="Zinc finger protein 134"/>
    <property type="match status" value="1"/>
</dbReference>
<dbReference type="PROSITE" id="PS00028">
    <property type="entry name" value="ZINC_FINGER_C2H2_1"/>
    <property type="match status" value="10"/>
</dbReference>
<evidence type="ECO:0000256" key="6">
    <source>
        <dbReference type="ARBA" id="ARBA00022771"/>
    </source>
</evidence>
<dbReference type="Proteomes" id="UP000664991">
    <property type="component" value="Chromosome 14"/>
</dbReference>
<feature type="domain" description="C2H2-type" evidence="14">
    <location>
        <begin position="370"/>
        <end position="397"/>
    </location>
</feature>
<feature type="domain" description="C2H2-type" evidence="14">
    <location>
        <begin position="454"/>
        <end position="481"/>
    </location>
</feature>
<evidence type="ECO:0000256" key="7">
    <source>
        <dbReference type="ARBA" id="ARBA00022833"/>
    </source>
</evidence>
<dbReference type="GO" id="GO:0008270">
    <property type="term" value="F:zinc ion binding"/>
    <property type="evidence" value="ECO:0007669"/>
    <property type="project" value="UniProtKB-KW"/>
</dbReference>
<feature type="domain" description="C2H2-type" evidence="14">
    <location>
        <begin position="510"/>
        <end position="537"/>
    </location>
</feature>
<feature type="domain" description="C2H2-type" evidence="14">
    <location>
        <begin position="538"/>
        <end position="565"/>
    </location>
</feature>
<evidence type="ECO:0008006" key="18">
    <source>
        <dbReference type="Google" id="ProtNLM"/>
    </source>
</evidence>
<accession>A0A836A6W9</accession>
<organism evidence="16 17">
    <name type="scientific">Ovis aries</name>
    <name type="common">Sheep</name>
    <dbReference type="NCBI Taxonomy" id="9940"/>
    <lineage>
        <taxon>Eukaryota</taxon>
        <taxon>Metazoa</taxon>
        <taxon>Chordata</taxon>
        <taxon>Craniata</taxon>
        <taxon>Vertebrata</taxon>
        <taxon>Euteleostomi</taxon>
        <taxon>Mammalia</taxon>
        <taxon>Eutheria</taxon>
        <taxon>Laurasiatheria</taxon>
        <taxon>Artiodactyla</taxon>
        <taxon>Ruminantia</taxon>
        <taxon>Pecora</taxon>
        <taxon>Bovidae</taxon>
        <taxon>Caprinae</taxon>
        <taxon>Ovis</taxon>
    </lineage>
</organism>
<evidence type="ECO:0000256" key="2">
    <source>
        <dbReference type="ARBA" id="ARBA00004123"/>
    </source>
</evidence>
<comment type="subcellular location">
    <subcellularLocation>
        <location evidence="2">Nucleus</location>
    </subcellularLocation>
</comment>
<dbReference type="PANTHER" id="PTHR24393">
    <property type="entry name" value="ZINC FINGER PROTEIN"/>
    <property type="match status" value="1"/>
</dbReference>
<protein>
    <recommendedName>
        <fullName evidence="18">Zinc finger protein 773-like</fullName>
    </recommendedName>
</protein>
<name>A0A836A6W9_SHEEP</name>
<evidence type="ECO:0000259" key="15">
    <source>
        <dbReference type="PROSITE" id="PS50805"/>
    </source>
</evidence>
<dbReference type="SUPFAM" id="SSF57667">
    <property type="entry name" value="beta-beta-alpha zinc fingers"/>
    <property type="match status" value="6"/>
</dbReference>
<dbReference type="FunFam" id="3.30.160.60:FF:000127">
    <property type="entry name" value="Zinc finger protein 354C"/>
    <property type="match status" value="1"/>
</dbReference>
<feature type="domain" description="C2H2-type" evidence="14">
    <location>
        <begin position="398"/>
        <end position="425"/>
    </location>
</feature>
<dbReference type="InterPro" id="IPR036236">
    <property type="entry name" value="Znf_C2H2_sf"/>
</dbReference>
<feature type="compositionally biased region" description="Polar residues" evidence="13">
    <location>
        <begin position="311"/>
        <end position="321"/>
    </location>
</feature>
<keyword evidence="5" id="KW-0677">Repeat</keyword>
<comment type="function">
    <text evidence="1">May be involved in transcriptional regulation.</text>
</comment>
<keyword evidence="8" id="KW-0805">Transcription regulation</keyword>
<keyword evidence="7" id="KW-0862">Zinc</keyword>
<proteinExistence type="inferred from homology"/>
<feature type="domain" description="C2H2-type" evidence="14">
    <location>
        <begin position="482"/>
        <end position="509"/>
    </location>
</feature>
<dbReference type="PANTHER" id="PTHR24393:SF166">
    <property type="entry name" value="ZINC FINGER PROTEIN 771"/>
    <property type="match status" value="1"/>
</dbReference>
<dbReference type="SUPFAM" id="SSF109640">
    <property type="entry name" value="KRAB domain (Kruppel-associated box)"/>
    <property type="match status" value="1"/>
</dbReference>